<dbReference type="CDD" id="cd03255">
    <property type="entry name" value="ABC_MJ0796_LolCDE_FtsE"/>
    <property type="match status" value="1"/>
</dbReference>
<reference evidence="6" key="1">
    <citation type="submission" date="2020-07" db="EMBL/GenBank/DDBJ databases">
        <title>Huge and variable diversity of episymbiotic CPR bacteria and DPANN archaea in groundwater ecosystems.</title>
        <authorList>
            <person name="He C.Y."/>
            <person name="Keren R."/>
            <person name="Whittaker M."/>
            <person name="Farag I.F."/>
            <person name="Doudna J."/>
            <person name="Cate J.H.D."/>
            <person name="Banfield J.F."/>
        </authorList>
    </citation>
    <scope>NUCLEOTIDE SEQUENCE</scope>
    <source>
        <strain evidence="6">NC_groundwater_717_Ag_S-0.2um_59_8</strain>
    </source>
</reference>
<evidence type="ECO:0000313" key="7">
    <source>
        <dbReference type="Proteomes" id="UP000741360"/>
    </source>
</evidence>
<dbReference type="InterPro" id="IPR017911">
    <property type="entry name" value="MacB-like_ATP-bd"/>
</dbReference>
<feature type="domain" description="ABC transporter" evidence="5">
    <location>
        <begin position="4"/>
        <end position="240"/>
    </location>
</feature>
<organism evidence="6 7">
    <name type="scientific">Tectimicrobiota bacterium</name>
    <dbReference type="NCBI Taxonomy" id="2528274"/>
    <lineage>
        <taxon>Bacteria</taxon>
        <taxon>Pseudomonadati</taxon>
        <taxon>Nitrospinota/Tectimicrobiota group</taxon>
        <taxon>Candidatus Tectimicrobiota</taxon>
    </lineage>
</organism>
<dbReference type="PROSITE" id="PS00211">
    <property type="entry name" value="ABC_TRANSPORTER_1"/>
    <property type="match status" value="1"/>
</dbReference>
<evidence type="ECO:0000256" key="1">
    <source>
        <dbReference type="ARBA" id="ARBA00022448"/>
    </source>
</evidence>
<comment type="similarity">
    <text evidence="4">Belongs to the ABC transporter superfamily. Macrolide exporter (TC 3.A.1.122) family.</text>
</comment>
<dbReference type="SUPFAM" id="SSF52540">
    <property type="entry name" value="P-loop containing nucleoside triphosphate hydrolases"/>
    <property type="match status" value="1"/>
</dbReference>
<protein>
    <submittedName>
        <fullName evidence="6">ABC transporter ATP-binding protein</fullName>
    </submittedName>
</protein>
<keyword evidence="2" id="KW-0547">Nucleotide-binding</keyword>
<dbReference type="PANTHER" id="PTHR42798:SF2">
    <property type="entry name" value="ABC TRANSPORTER ATP-BINDING PROTEIN MG467-RELATED"/>
    <property type="match status" value="1"/>
</dbReference>
<name>A0A932GQQ7_UNCTE</name>
<dbReference type="Pfam" id="PF00005">
    <property type="entry name" value="ABC_tran"/>
    <property type="match status" value="1"/>
</dbReference>
<proteinExistence type="inferred from homology"/>
<dbReference type="PROSITE" id="PS50893">
    <property type="entry name" value="ABC_TRANSPORTER_2"/>
    <property type="match status" value="1"/>
</dbReference>
<dbReference type="GO" id="GO:0022857">
    <property type="term" value="F:transmembrane transporter activity"/>
    <property type="evidence" value="ECO:0007669"/>
    <property type="project" value="UniProtKB-ARBA"/>
</dbReference>
<keyword evidence="1" id="KW-0813">Transport</keyword>
<dbReference type="GO" id="GO:0005524">
    <property type="term" value="F:ATP binding"/>
    <property type="evidence" value="ECO:0007669"/>
    <property type="project" value="UniProtKB-KW"/>
</dbReference>
<evidence type="ECO:0000256" key="3">
    <source>
        <dbReference type="ARBA" id="ARBA00022840"/>
    </source>
</evidence>
<dbReference type="SMART" id="SM00382">
    <property type="entry name" value="AAA"/>
    <property type="match status" value="1"/>
</dbReference>
<dbReference type="Gene3D" id="3.40.50.300">
    <property type="entry name" value="P-loop containing nucleotide triphosphate hydrolases"/>
    <property type="match status" value="1"/>
</dbReference>
<dbReference type="Proteomes" id="UP000741360">
    <property type="component" value="Unassembled WGS sequence"/>
</dbReference>
<evidence type="ECO:0000259" key="5">
    <source>
        <dbReference type="PROSITE" id="PS50893"/>
    </source>
</evidence>
<dbReference type="GO" id="GO:0098796">
    <property type="term" value="C:membrane protein complex"/>
    <property type="evidence" value="ECO:0007669"/>
    <property type="project" value="UniProtKB-ARBA"/>
</dbReference>
<dbReference type="InterPro" id="IPR003439">
    <property type="entry name" value="ABC_transporter-like_ATP-bd"/>
</dbReference>
<dbReference type="InterPro" id="IPR017871">
    <property type="entry name" value="ABC_transporter-like_CS"/>
</dbReference>
<dbReference type="PANTHER" id="PTHR42798">
    <property type="entry name" value="LIPOPROTEIN-RELEASING SYSTEM ATP-BINDING PROTEIN LOLD"/>
    <property type="match status" value="1"/>
</dbReference>
<dbReference type="InterPro" id="IPR003593">
    <property type="entry name" value="AAA+_ATPase"/>
</dbReference>
<dbReference type="GO" id="GO:0016887">
    <property type="term" value="F:ATP hydrolysis activity"/>
    <property type="evidence" value="ECO:0007669"/>
    <property type="project" value="InterPro"/>
</dbReference>
<accession>A0A932GQQ7</accession>
<dbReference type="EMBL" id="JACPSX010000167">
    <property type="protein sequence ID" value="MBI3015137.1"/>
    <property type="molecule type" value="Genomic_DNA"/>
</dbReference>
<evidence type="ECO:0000256" key="2">
    <source>
        <dbReference type="ARBA" id="ARBA00022741"/>
    </source>
</evidence>
<evidence type="ECO:0000313" key="6">
    <source>
        <dbReference type="EMBL" id="MBI3015137.1"/>
    </source>
</evidence>
<gene>
    <name evidence="6" type="ORF">HYY65_08790</name>
</gene>
<sequence>MPLIEVVEVWKNYLLGEVRVEALRGVSVAVERGEFVAITGPSGSGKSTLMHILGCLDLPDRGDYWLDEDRVTQMGSDERARLRNEKIGFVFQNFFLMSRTSARENVELPLLYTDTPAKKRREIARRMLQRVGLQDREEHFPNQLSGGQQQRVAIARALVNHPPLLLADEPTGNLDSQTGQEIIALFQALNMEEGVTIVIVTHEPDIAAQARRQIRFRDGVIAEDSVRREVALGSGRGEGA</sequence>
<comment type="caution">
    <text evidence="6">The sequence shown here is derived from an EMBL/GenBank/DDBJ whole genome shotgun (WGS) entry which is preliminary data.</text>
</comment>
<keyword evidence="3 6" id="KW-0067">ATP-binding</keyword>
<dbReference type="FunFam" id="3.40.50.300:FF:000032">
    <property type="entry name" value="Export ABC transporter ATP-binding protein"/>
    <property type="match status" value="1"/>
</dbReference>
<evidence type="ECO:0000256" key="4">
    <source>
        <dbReference type="ARBA" id="ARBA00038388"/>
    </source>
</evidence>
<dbReference type="InterPro" id="IPR027417">
    <property type="entry name" value="P-loop_NTPase"/>
</dbReference>
<dbReference type="AlphaFoldDB" id="A0A932GQQ7"/>